<keyword evidence="2" id="KW-1185">Reference proteome</keyword>
<dbReference type="InterPro" id="IPR011747">
    <property type="entry name" value="CHP02241"/>
</dbReference>
<dbReference type="GO" id="GO:0005198">
    <property type="term" value="F:structural molecule activity"/>
    <property type="evidence" value="ECO:0007669"/>
    <property type="project" value="InterPro"/>
</dbReference>
<organism evidence="1 2">
    <name type="scientific">Dyadobacter psychrophilus</name>
    <dbReference type="NCBI Taxonomy" id="651661"/>
    <lineage>
        <taxon>Bacteria</taxon>
        <taxon>Pseudomonadati</taxon>
        <taxon>Bacteroidota</taxon>
        <taxon>Cytophagia</taxon>
        <taxon>Cytophagales</taxon>
        <taxon>Spirosomataceae</taxon>
        <taxon>Dyadobacter</taxon>
    </lineage>
</organism>
<dbReference type="PANTHER" id="PTHR38009">
    <property type="entry name" value="CONSERVED HYPOTHETICAL PHAGE TAIL PROTEIN"/>
    <property type="match status" value="1"/>
</dbReference>
<proteinExistence type="predicted"/>
<dbReference type="InterPro" id="IPR010667">
    <property type="entry name" value="Phage_T4_Gp19"/>
</dbReference>
<dbReference type="NCBIfam" id="TIGR02241">
    <property type="entry name" value="conserved hypothetical phage tail region protein"/>
    <property type="match status" value="1"/>
</dbReference>
<evidence type="ECO:0000313" key="1">
    <source>
        <dbReference type="EMBL" id="SKB72103.1"/>
    </source>
</evidence>
<reference evidence="2" key="1">
    <citation type="submission" date="2017-02" db="EMBL/GenBank/DDBJ databases">
        <authorList>
            <person name="Varghese N."/>
            <person name="Submissions S."/>
        </authorList>
    </citation>
    <scope>NUCLEOTIDE SEQUENCE [LARGE SCALE GENOMIC DNA]</scope>
    <source>
        <strain evidence="2">DSM 22270</strain>
    </source>
</reference>
<dbReference type="PANTHER" id="PTHR38009:SF1">
    <property type="entry name" value="CONSERVED HYPOTHETICAL PHAGE TAIL PROTEIN"/>
    <property type="match status" value="1"/>
</dbReference>
<dbReference type="OrthoDB" id="9799891at2"/>
<gene>
    <name evidence="1" type="ORF">SAMN05660293_01682</name>
</gene>
<evidence type="ECO:0000313" key="2">
    <source>
        <dbReference type="Proteomes" id="UP000190897"/>
    </source>
</evidence>
<protein>
    <submittedName>
        <fullName evidence="1">Conserved hypothetical phage tail region protein</fullName>
    </submittedName>
</protein>
<dbReference type="AlphaFoldDB" id="A0A1T5DKV2"/>
<sequence>MYTPPVGFRFKAVFQGIDGVGDNDTLFQDVSGLTREIELEEVKDGANPMSAYKFPKKVKYTNLVLKRGMFVDSALVGFFDKAVNSYFNVLNLDSSTCDITISLLGETNEPLVSWTVFNAFPVKWVISDFKASGNEIVVESMEFSYQRFKRN</sequence>
<dbReference type="EMBL" id="FUZA01000002">
    <property type="protein sequence ID" value="SKB72103.1"/>
    <property type="molecule type" value="Genomic_DNA"/>
</dbReference>
<dbReference type="STRING" id="651661.SAMN05660293_01682"/>
<name>A0A1T5DKV2_9BACT</name>
<accession>A0A1T5DKV2</accession>
<dbReference type="Proteomes" id="UP000190897">
    <property type="component" value="Unassembled WGS sequence"/>
</dbReference>
<dbReference type="RefSeq" id="WP_082214241.1">
    <property type="nucleotide sequence ID" value="NZ_FUZA01000002.1"/>
</dbReference>
<dbReference type="Pfam" id="PF06841">
    <property type="entry name" value="Phage_T4_gp19"/>
    <property type="match status" value="1"/>
</dbReference>